<dbReference type="InterPro" id="IPR019775">
    <property type="entry name" value="WD40_repeat_CS"/>
</dbReference>
<dbReference type="SMART" id="SM00320">
    <property type="entry name" value="WD40"/>
    <property type="match status" value="4"/>
</dbReference>
<dbReference type="AlphaFoldDB" id="A0AAW2F4G6"/>
<comment type="caution">
    <text evidence="4">The sequence shown here is derived from an EMBL/GenBank/DDBJ whole genome shotgun (WGS) entry which is preliminary data.</text>
</comment>
<dbReference type="EMBL" id="JADYXP020000015">
    <property type="protein sequence ID" value="KAL0109396.1"/>
    <property type="molecule type" value="Genomic_DNA"/>
</dbReference>
<dbReference type="InterPro" id="IPR015943">
    <property type="entry name" value="WD40/YVTN_repeat-like_dom_sf"/>
</dbReference>
<evidence type="ECO:0000313" key="5">
    <source>
        <dbReference type="Proteomes" id="UP001430953"/>
    </source>
</evidence>
<keyword evidence="1 3" id="KW-0853">WD repeat</keyword>
<dbReference type="PANTHER" id="PTHR19854:SF1">
    <property type="entry name" value="GUANINE NUCLEOTIDE-BINDING PROTEIN SUBUNIT BETA-LIKE PROTEIN 1"/>
    <property type="match status" value="1"/>
</dbReference>
<dbReference type="SUPFAM" id="SSF50978">
    <property type="entry name" value="WD40 repeat-like"/>
    <property type="match status" value="1"/>
</dbReference>
<dbReference type="PROSITE" id="PS50082">
    <property type="entry name" value="WD_REPEATS_2"/>
    <property type="match status" value="1"/>
</dbReference>
<proteinExistence type="predicted"/>
<dbReference type="PROSITE" id="PS00678">
    <property type="entry name" value="WD_REPEATS_1"/>
    <property type="match status" value="1"/>
</dbReference>
<dbReference type="PROSITE" id="PS50294">
    <property type="entry name" value="WD_REPEATS_REGION"/>
    <property type="match status" value="1"/>
</dbReference>
<keyword evidence="5" id="KW-1185">Reference proteome</keyword>
<dbReference type="Proteomes" id="UP001430953">
    <property type="component" value="Unassembled WGS sequence"/>
</dbReference>
<dbReference type="InterPro" id="IPR001680">
    <property type="entry name" value="WD40_rpt"/>
</dbReference>
<protein>
    <recommendedName>
        <fullName evidence="6">Guanine nucleotide-binding protein subunit beta-like protein 1</fullName>
    </recommendedName>
</protein>
<evidence type="ECO:0000256" key="2">
    <source>
        <dbReference type="ARBA" id="ARBA00022737"/>
    </source>
</evidence>
<dbReference type="Pfam" id="PF00400">
    <property type="entry name" value="WD40"/>
    <property type="match status" value="2"/>
</dbReference>
<keyword evidence="2" id="KW-0677">Repeat</keyword>
<evidence type="ECO:0000256" key="3">
    <source>
        <dbReference type="PROSITE-ProRule" id="PRU00221"/>
    </source>
</evidence>
<sequence length="320" mass="36305">MSRPPDPKFLLRGDMDENIHSLLFSINSDNEHLYAGDGKGTVHIWDLKTNRIKYQLSDGHSPCFNLHTTNEADLIVQRRHGIIDVYRISESDWILDKSINYEYCSFCRSQLLVEKNAILVPLDCSAIGVLSLKTFEMEMKLDPSKLSYNNKLGTVMALKPLVNTPSLVLVAYEGGQLLLWDMRKNAVLNSLTVEQYPMTFDFDASLMQGILGSASEKIEIFEMSANHTLSHKSTKLLEHVSGVSVLSIRPDKKIVAVGCWDGRMMLFSWKKLRPLAILKEHRTNIYDIVYSPCKVEAYDTKCLMAATGKDGYISIWDIYN</sequence>
<accession>A0AAW2F4G6</accession>
<organism evidence="4 5">
    <name type="scientific">Cardiocondyla obscurior</name>
    <dbReference type="NCBI Taxonomy" id="286306"/>
    <lineage>
        <taxon>Eukaryota</taxon>
        <taxon>Metazoa</taxon>
        <taxon>Ecdysozoa</taxon>
        <taxon>Arthropoda</taxon>
        <taxon>Hexapoda</taxon>
        <taxon>Insecta</taxon>
        <taxon>Pterygota</taxon>
        <taxon>Neoptera</taxon>
        <taxon>Endopterygota</taxon>
        <taxon>Hymenoptera</taxon>
        <taxon>Apocrita</taxon>
        <taxon>Aculeata</taxon>
        <taxon>Formicoidea</taxon>
        <taxon>Formicidae</taxon>
        <taxon>Myrmicinae</taxon>
        <taxon>Cardiocondyla</taxon>
    </lineage>
</organism>
<feature type="repeat" description="WD" evidence="3">
    <location>
        <begin position="278"/>
        <end position="320"/>
    </location>
</feature>
<reference evidence="4 5" key="1">
    <citation type="submission" date="2023-03" db="EMBL/GenBank/DDBJ databases">
        <title>High recombination rates correlate with genetic variation in Cardiocondyla obscurior ants.</title>
        <authorList>
            <person name="Errbii M."/>
        </authorList>
    </citation>
    <scope>NUCLEOTIDE SEQUENCE [LARGE SCALE GENOMIC DNA]</scope>
    <source>
        <strain evidence="4">Alpha-2009</strain>
        <tissue evidence="4">Whole body</tissue>
    </source>
</reference>
<dbReference type="Gene3D" id="2.130.10.10">
    <property type="entry name" value="YVTN repeat-like/Quinoprotein amine dehydrogenase"/>
    <property type="match status" value="2"/>
</dbReference>
<dbReference type="InterPro" id="IPR036322">
    <property type="entry name" value="WD40_repeat_dom_sf"/>
</dbReference>
<dbReference type="PANTHER" id="PTHR19854">
    <property type="entry name" value="TRANSDUCIN BETA-LIKE 3"/>
    <property type="match status" value="1"/>
</dbReference>
<name>A0AAW2F4G6_9HYME</name>
<evidence type="ECO:0008006" key="6">
    <source>
        <dbReference type="Google" id="ProtNLM"/>
    </source>
</evidence>
<evidence type="ECO:0000256" key="1">
    <source>
        <dbReference type="ARBA" id="ARBA00022574"/>
    </source>
</evidence>
<gene>
    <name evidence="4" type="ORF">PUN28_014458</name>
</gene>
<evidence type="ECO:0000313" key="4">
    <source>
        <dbReference type="EMBL" id="KAL0109396.1"/>
    </source>
</evidence>